<evidence type="ECO:0000256" key="3">
    <source>
        <dbReference type="ARBA" id="ARBA00010703"/>
    </source>
</evidence>
<evidence type="ECO:0000313" key="16">
    <source>
        <dbReference type="Proteomes" id="UP000189911"/>
    </source>
</evidence>
<dbReference type="GO" id="GO:0008175">
    <property type="term" value="F:tRNA methyltransferase activity"/>
    <property type="evidence" value="ECO:0007669"/>
    <property type="project" value="TreeGrafter"/>
</dbReference>
<comment type="catalytic activity">
    <reaction evidence="1">
        <text>7-[(3S)-3-amino-3-carboxypropyl]wyosine(37) in tRNA(Phe) + S-adenosyl-L-methionine = 7-[(3S)-(3-amino-3-methoxycarbonyl)propyl]wyosine(37) in tRNA(Phe) + S-adenosyl-L-homocysteine</text>
        <dbReference type="Rhea" id="RHEA:36903"/>
        <dbReference type="Rhea" id="RHEA-COMP:10379"/>
        <dbReference type="Rhea" id="RHEA-COMP:11844"/>
        <dbReference type="ChEBI" id="CHEBI:57856"/>
        <dbReference type="ChEBI" id="CHEBI:59789"/>
        <dbReference type="ChEBI" id="CHEBI:73543"/>
        <dbReference type="ChEBI" id="CHEBI:74275"/>
        <dbReference type="EC" id="2.1.1.290"/>
    </reaction>
</comment>
<feature type="region of interest" description="Disordered" evidence="14">
    <location>
        <begin position="1"/>
        <end position="21"/>
    </location>
</feature>
<dbReference type="PANTHER" id="PTHR46529">
    <property type="entry name" value="TRNA WYBUTOSINE-SYNTHESIZING PROTEIN 4"/>
    <property type="match status" value="1"/>
</dbReference>
<dbReference type="SUPFAM" id="SSF50965">
    <property type="entry name" value="Galactose oxidase, central domain"/>
    <property type="match status" value="1"/>
</dbReference>
<comment type="catalytic activity">
    <reaction evidence="13">
        <text>7-[(3S)-(3-amino-3-methoxycarbonyl)propyl]wyosine(37) in tRNA(Phe) + S-adenosyl-L-methionine + CO2 = wybutosine(37) in tRNA(Phe) + S-adenosyl-L-homocysteine + 2 H(+)</text>
        <dbReference type="Rhea" id="RHEA:37119"/>
        <dbReference type="Rhea" id="RHEA-COMP:11844"/>
        <dbReference type="Rhea" id="RHEA-COMP:11847"/>
        <dbReference type="ChEBI" id="CHEBI:15378"/>
        <dbReference type="ChEBI" id="CHEBI:16526"/>
        <dbReference type="ChEBI" id="CHEBI:57856"/>
        <dbReference type="ChEBI" id="CHEBI:59789"/>
        <dbReference type="ChEBI" id="CHEBI:73544"/>
        <dbReference type="ChEBI" id="CHEBI:74275"/>
        <dbReference type="EC" id="2.3.1.231"/>
    </reaction>
</comment>
<dbReference type="Proteomes" id="UP000189911">
    <property type="component" value="Chromosome F"/>
</dbReference>
<evidence type="ECO:0000256" key="1">
    <source>
        <dbReference type="ARBA" id="ARBA00001806"/>
    </source>
</evidence>
<dbReference type="InterPro" id="IPR015915">
    <property type="entry name" value="Kelch-typ_b-propeller"/>
</dbReference>
<dbReference type="GO" id="GO:0031591">
    <property type="term" value="P:wybutosine biosynthetic process"/>
    <property type="evidence" value="ECO:0007669"/>
    <property type="project" value="TreeGrafter"/>
</dbReference>
<dbReference type="GO" id="GO:0030488">
    <property type="term" value="P:tRNA methylation"/>
    <property type="evidence" value="ECO:0007669"/>
    <property type="project" value="TreeGrafter"/>
</dbReference>
<name>A0A1G4K5J4_9SACH</name>
<dbReference type="Pfam" id="PF13418">
    <property type="entry name" value="Beta-prop_TYW4"/>
    <property type="match status" value="1"/>
</dbReference>
<evidence type="ECO:0000256" key="7">
    <source>
        <dbReference type="ARBA" id="ARBA00022603"/>
    </source>
</evidence>
<evidence type="ECO:0000256" key="8">
    <source>
        <dbReference type="ARBA" id="ARBA00022679"/>
    </source>
</evidence>
<dbReference type="UniPathway" id="UPA00375"/>
<keyword evidence="7" id="KW-0489">Methyltransferase</keyword>
<dbReference type="SUPFAM" id="SSF53335">
    <property type="entry name" value="S-adenosyl-L-methionine-dependent methyltransferases"/>
    <property type="match status" value="1"/>
</dbReference>
<evidence type="ECO:0000256" key="12">
    <source>
        <dbReference type="ARBA" id="ARBA00030847"/>
    </source>
</evidence>
<dbReference type="EC" id="2.3.1.231" evidence="4"/>
<evidence type="ECO:0000256" key="9">
    <source>
        <dbReference type="ARBA" id="ARBA00022691"/>
    </source>
</evidence>
<protein>
    <recommendedName>
        <fullName evidence="6">tRNA wybutosine-synthesizing protein 4</fullName>
        <ecNumber evidence="5">2.1.1.290</ecNumber>
        <ecNumber evidence="4">2.3.1.231</ecNumber>
    </recommendedName>
    <alternativeName>
        <fullName evidence="12">tRNA(Phe) (7-(3-amino-3-(methoxycarbonyl)propyl)wyosine(37)-N)-methoxycarbonyltransferase</fullName>
    </alternativeName>
    <alternativeName>
        <fullName evidence="11">tRNA(Phe) (7-(3-amino-3-carboxypropyl)wyosine(37)-O)-methyltransferase</fullName>
    </alternativeName>
</protein>
<gene>
    <name evidence="15" type="ORF">LANO_0F00650G</name>
</gene>
<reference evidence="16" key="1">
    <citation type="submission" date="2016-03" db="EMBL/GenBank/DDBJ databases">
        <authorList>
            <person name="Devillers Hugo."/>
        </authorList>
    </citation>
    <scope>NUCLEOTIDE SEQUENCE [LARGE SCALE GENOMIC DNA]</scope>
</reference>
<evidence type="ECO:0000256" key="2">
    <source>
        <dbReference type="ARBA" id="ARBA00004797"/>
    </source>
</evidence>
<evidence type="ECO:0000256" key="10">
    <source>
        <dbReference type="ARBA" id="ARBA00022694"/>
    </source>
</evidence>
<sequence>MASVTDANATELTSKQRRQLEKQERRRKYADLAIQGTNNSSIASKRSVERLYLQKLGVNENVDKSKGSNEYFKYFVKKPLRRSPCINRGYWLRIHAVKSRIDSISAVTTKDQRICVVNLGCGFDPLPFQLLDPQNEQNKQYQDRLSFVDLDYPDLLSNKKKIIDSTAELKEIVGTLTSSSRSDGVFEGESYTLAPCDLNNAASFQTLMISLELDDPSIIKVFVAEVSLAYMKTIKANAVITACSHLPNSHFVLLEQLLPSGPFEPFSRQMLKHFKNNDSPLQSVVDNSTIFEQQERFKKCGFPHSNIGNMYQLWESVSGETKKQIDSIESFDELEEFFLFCHHYVIGHSTNVANFPFETIFQANACDTYNDLPMQTIQVRTEPTQNEHLLQRKFGASAMLPSNEIIYSQGCYNSRLGDILSINPGKGQIEKLDVDSSKGVPFERMCHSLTSVNNGLCVMVGGRAGPNKPFSDIWLLRKSEEKQWYYEKGTLLPETRYRHSSCALNKTHILIYGGHTDGQPFLIYDSAKNELIYPDVEGNISLLSSAALAFDIRAQSGVIIGGLDKDATVQDKLTPFAYDHHSNKIIVRHGFSNPLFKRYGSKALFITPEKILIAGGFSPDVLFGQDSTLVEVSVISGQIALVRIPSQTWQDGFSMMAGFEIQKDSHDNIYLFGGGAVCYGFGSVWNPLLRIEKASTLQTDLILEKSN</sequence>
<comment type="similarity">
    <text evidence="3">Belongs to the methyltransferase superfamily. LCMT family.</text>
</comment>
<dbReference type="OrthoDB" id="47172at2759"/>
<dbReference type="PANTHER" id="PTHR46529:SF1">
    <property type="entry name" value="TRNA WYBUTOSINE-SYNTHESIZING PROTEIN 4"/>
    <property type="match status" value="1"/>
</dbReference>
<evidence type="ECO:0000256" key="13">
    <source>
        <dbReference type="ARBA" id="ARBA00049250"/>
    </source>
</evidence>
<dbReference type="EMBL" id="LT598452">
    <property type="protein sequence ID" value="SCU99059.1"/>
    <property type="molecule type" value="Genomic_DNA"/>
</dbReference>
<dbReference type="Gene3D" id="3.40.50.150">
    <property type="entry name" value="Vaccinia Virus protein VP39"/>
    <property type="match status" value="1"/>
</dbReference>
<keyword evidence="10" id="KW-0819">tRNA processing</keyword>
<evidence type="ECO:0000256" key="14">
    <source>
        <dbReference type="SAM" id="MobiDB-lite"/>
    </source>
</evidence>
<dbReference type="InterPro" id="IPR007213">
    <property type="entry name" value="Ppm1/Ppm2/Tcmp"/>
</dbReference>
<keyword evidence="9" id="KW-0949">S-adenosyl-L-methionine</keyword>
<evidence type="ECO:0000256" key="6">
    <source>
        <dbReference type="ARBA" id="ARBA00018045"/>
    </source>
</evidence>
<accession>A0A1G4K5J4</accession>
<keyword evidence="8" id="KW-0808">Transferase</keyword>
<dbReference type="AlphaFoldDB" id="A0A1G4K5J4"/>
<evidence type="ECO:0000256" key="4">
    <source>
        <dbReference type="ARBA" id="ARBA00012155"/>
    </source>
</evidence>
<feature type="compositionally biased region" description="Polar residues" evidence="14">
    <location>
        <begin position="1"/>
        <end position="13"/>
    </location>
</feature>
<proteinExistence type="inferred from homology"/>
<dbReference type="InterPro" id="IPR029063">
    <property type="entry name" value="SAM-dependent_MTases_sf"/>
</dbReference>
<comment type="pathway">
    <text evidence="2">tRNA modification; wybutosine-tRNA(Phe) biosynthesis.</text>
</comment>
<dbReference type="InterPro" id="IPR011043">
    <property type="entry name" value="Gal_Oxase/kelch_b-propeller"/>
</dbReference>
<evidence type="ECO:0000256" key="5">
    <source>
        <dbReference type="ARBA" id="ARBA00012779"/>
    </source>
</evidence>
<evidence type="ECO:0000256" key="11">
    <source>
        <dbReference type="ARBA" id="ARBA00029750"/>
    </source>
</evidence>
<evidence type="ECO:0000313" key="15">
    <source>
        <dbReference type="EMBL" id="SCU99059.1"/>
    </source>
</evidence>
<keyword evidence="16" id="KW-1185">Reference proteome</keyword>
<organism evidence="15 16">
    <name type="scientific">Lachancea nothofagi CBS 11611</name>
    <dbReference type="NCBI Taxonomy" id="1266666"/>
    <lineage>
        <taxon>Eukaryota</taxon>
        <taxon>Fungi</taxon>
        <taxon>Dikarya</taxon>
        <taxon>Ascomycota</taxon>
        <taxon>Saccharomycotina</taxon>
        <taxon>Saccharomycetes</taxon>
        <taxon>Saccharomycetales</taxon>
        <taxon>Saccharomycetaceae</taxon>
        <taxon>Lachancea</taxon>
    </lineage>
</organism>
<dbReference type="Gene3D" id="2.120.10.80">
    <property type="entry name" value="Kelch-type beta propeller"/>
    <property type="match status" value="1"/>
</dbReference>
<dbReference type="Pfam" id="PF04072">
    <property type="entry name" value="LCM"/>
    <property type="match status" value="1"/>
</dbReference>
<dbReference type="EC" id="2.1.1.290" evidence="5"/>